<feature type="transmembrane region" description="Helical" evidence="1">
    <location>
        <begin position="30"/>
        <end position="50"/>
    </location>
</feature>
<proteinExistence type="predicted"/>
<sequence length="261" mass="29021">MSSRNDWSQELLAIAKQLISWIIGKPSSKFVMLGMLLWAPGALDFLAMLAQTIQSLRGLAPLPTVPDDFGYSRALGVVLIMVGVGMTLFEWWQPHSTKANRLNVVKAKGQVQLQRALRTTFANFNDADLQLEFERAWGPVNADPQQIRNVLGTNRGNPGRAMDRFIRGMALVKADGNWFELRSRLTPAAFWLYFVMTIVSVVVGGLCLFIVCASLVFPELKIIPVETKVTLAILGGLIGYSVFAFKQLMLEFRSAVDLVKM</sequence>
<evidence type="ECO:0000313" key="2">
    <source>
        <dbReference type="EMBL" id="UFP98243.1"/>
    </source>
</evidence>
<name>A0ABY3PWE6_9PSED</name>
<dbReference type="Proteomes" id="UP001162907">
    <property type="component" value="Chromosome"/>
</dbReference>
<dbReference type="EMBL" id="CP075567">
    <property type="protein sequence ID" value="UFP98243.1"/>
    <property type="molecule type" value="Genomic_DNA"/>
</dbReference>
<evidence type="ECO:0000313" key="3">
    <source>
        <dbReference type="Proteomes" id="UP001162907"/>
    </source>
</evidence>
<organism evidence="2 3">
    <name type="scientific">Pseudomonas fitomaticsae</name>
    <dbReference type="NCBI Taxonomy" id="2837969"/>
    <lineage>
        <taxon>Bacteria</taxon>
        <taxon>Pseudomonadati</taxon>
        <taxon>Pseudomonadota</taxon>
        <taxon>Gammaproteobacteria</taxon>
        <taxon>Pseudomonadales</taxon>
        <taxon>Pseudomonadaceae</taxon>
        <taxon>Pseudomonas</taxon>
    </lineage>
</organism>
<reference evidence="2 3" key="1">
    <citation type="journal article" date="2022" name="Int. J. Syst. Evol. Microbiol.">
        <title>Pseudomonas fitomaticsae sp. nov., isolated at Marimurtra Botanical Garden in Blanes, Catalonia, Spain.</title>
        <authorList>
            <person name="Atanasov K.E."/>
            <person name="Galbis D.M."/>
            <person name="Cornado D."/>
            <person name="Serpico A."/>
            <person name="Sanchez G."/>
            <person name="Bosch M."/>
            <person name="Ferrer A."/>
            <person name="Altabella T."/>
        </authorList>
    </citation>
    <scope>NUCLEOTIDE SEQUENCE [LARGE SCALE GENOMIC DNA]</scope>
    <source>
        <strain evidence="2 3">FIT81</strain>
    </source>
</reference>
<keyword evidence="1" id="KW-0472">Membrane</keyword>
<gene>
    <name evidence="2" type="ORF">KJY40_19575</name>
</gene>
<feature type="transmembrane region" description="Helical" evidence="1">
    <location>
        <begin position="229"/>
        <end position="245"/>
    </location>
</feature>
<feature type="transmembrane region" description="Helical" evidence="1">
    <location>
        <begin position="190"/>
        <end position="217"/>
    </location>
</feature>
<dbReference type="RefSeq" id="WP_230731946.1">
    <property type="nucleotide sequence ID" value="NZ_CP075567.1"/>
</dbReference>
<accession>A0ABY3PWE6</accession>
<keyword evidence="1" id="KW-0812">Transmembrane</keyword>
<feature type="transmembrane region" description="Helical" evidence="1">
    <location>
        <begin position="70"/>
        <end position="92"/>
    </location>
</feature>
<protein>
    <recommendedName>
        <fullName evidence="4">Type II secretion system protein GspF domain-containing protein</fullName>
    </recommendedName>
</protein>
<evidence type="ECO:0008006" key="4">
    <source>
        <dbReference type="Google" id="ProtNLM"/>
    </source>
</evidence>
<keyword evidence="1" id="KW-1133">Transmembrane helix</keyword>
<evidence type="ECO:0000256" key="1">
    <source>
        <dbReference type="SAM" id="Phobius"/>
    </source>
</evidence>
<keyword evidence="3" id="KW-1185">Reference proteome</keyword>